<sequence>MRAPLASRRGSFSHAAALLQVANREWGMGNGEWGMGIAERPASRAPDASARLVVLPPRGLVAAYVGIAARIGAACKKRAASPARAWVQLLTSTQGYGKSRCAIAWQFVTHAALRVQLFDTRVACSADRPATPCASCPLRMNSTATQWAWPCVR</sequence>
<dbReference type="AlphaFoldDB" id="Q3BQE7"/>
<dbReference type="EMBL" id="AM039952">
    <property type="protein sequence ID" value="CAJ25016.1"/>
    <property type="molecule type" value="Genomic_DNA"/>
</dbReference>
<reference evidence="1 2" key="1">
    <citation type="journal article" date="2005" name="J. Bacteriol.">
        <title>Insights into genome plasticity and pathogenicity of the plant pathogenic Bacterium Xanthomonas campestris pv. vesicatoria revealed by the complete genome sequence.</title>
        <authorList>
            <person name="Thieme F."/>
            <person name="Koebnik R."/>
            <person name="Bekel T."/>
            <person name="Berger C."/>
            <person name="Boch J."/>
            <person name="Buettner D."/>
            <person name="Caldana C."/>
            <person name="Gaigalat L."/>
            <person name="Goesmann A."/>
            <person name="Kay S."/>
            <person name="Kirchner O."/>
            <person name="Lanz C."/>
            <person name="Linke B."/>
            <person name="McHardy A.C."/>
            <person name="Meyer F."/>
            <person name="Mittenhuber G."/>
            <person name="Nies D.H."/>
            <person name="Niesbach-Kloesgen U."/>
            <person name="Patschkowski T."/>
            <person name="Rueckert C."/>
            <person name="Rupp O."/>
            <person name="Schneicker S."/>
            <person name="Schuster S.C."/>
            <person name="Vorhoelter F.J."/>
            <person name="Weber E."/>
            <person name="Puehler A."/>
            <person name="Bonas U."/>
            <person name="Bartels D."/>
            <person name="Kaiser O."/>
        </authorList>
    </citation>
    <scope>NUCLEOTIDE SEQUENCE [LARGE SCALE GENOMIC DNA]</scope>
    <source>
        <strain evidence="1 2">85-10</strain>
    </source>
</reference>
<gene>
    <name evidence="1" type="ordered locus">XCV3285</name>
</gene>
<dbReference type="Proteomes" id="UP000007069">
    <property type="component" value="Chromosome"/>
</dbReference>
<dbReference type="HOGENOM" id="CLU_1712555_0_0_6"/>
<organism evidence="2">
    <name type="scientific">Xanthomonas euvesicatoria pv. vesicatoria (strain 85-10)</name>
    <name type="common">Xanthomonas campestris pv. vesicatoria</name>
    <dbReference type="NCBI Taxonomy" id="316273"/>
    <lineage>
        <taxon>Bacteria</taxon>
        <taxon>Pseudomonadati</taxon>
        <taxon>Pseudomonadota</taxon>
        <taxon>Gammaproteobacteria</taxon>
        <taxon>Lysobacterales</taxon>
        <taxon>Lysobacteraceae</taxon>
        <taxon>Xanthomonas</taxon>
    </lineage>
</organism>
<evidence type="ECO:0000313" key="1">
    <source>
        <dbReference type="EMBL" id="CAJ25016.1"/>
    </source>
</evidence>
<evidence type="ECO:0000313" key="2">
    <source>
        <dbReference type="Proteomes" id="UP000007069"/>
    </source>
</evidence>
<dbReference type="KEGG" id="xcv:XCV3285"/>
<protein>
    <submittedName>
        <fullName evidence="1">Uncharacterized protein</fullName>
    </submittedName>
</protein>
<name>Q3BQE7_XANE5</name>
<proteinExistence type="predicted"/>
<accession>Q3BQE7</accession>